<accession>A0A8S5NNH6</accession>
<proteinExistence type="predicted"/>
<protein>
    <submittedName>
        <fullName evidence="1">Uncharacterized protein</fullName>
    </submittedName>
</protein>
<name>A0A8S5NNH6_9CAUD</name>
<sequence length="56" mass="6705">MKQISSEVLCKYCLGCNKLEDENFAGWRRCRNFTPGYKDWRESLNNAYSKNRKHSK</sequence>
<reference evidence="1" key="1">
    <citation type="journal article" date="2021" name="Proc. Natl. Acad. Sci. U.S.A.">
        <title>A Catalog of Tens of Thousands of Viruses from Human Metagenomes Reveals Hidden Associations with Chronic Diseases.</title>
        <authorList>
            <person name="Tisza M.J."/>
            <person name="Buck C.B."/>
        </authorList>
    </citation>
    <scope>NUCLEOTIDE SEQUENCE</scope>
    <source>
        <strain evidence="1">Cthh925</strain>
    </source>
</reference>
<evidence type="ECO:0000313" key="1">
    <source>
        <dbReference type="EMBL" id="DAD95776.1"/>
    </source>
</evidence>
<dbReference type="EMBL" id="BK015200">
    <property type="protein sequence ID" value="DAD95776.1"/>
    <property type="molecule type" value="Genomic_DNA"/>
</dbReference>
<organism evidence="1">
    <name type="scientific">Siphoviridae sp. cthh925</name>
    <dbReference type="NCBI Taxonomy" id="2826425"/>
    <lineage>
        <taxon>Viruses</taxon>
        <taxon>Duplodnaviria</taxon>
        <taxon>Heunggongvirae</taxon>
        <taxon>Uroviricota</taxon>
        <taxon>Caudoviricetes</taxon>
    </lineage>
</organism>